<proteinExistence type="predicted"/>
<reference evidence="1" key="1">
    <citation type="journal article" date="2018" name="Infect. Genet. Evol.">
        <title>The dynamic evolution of Drosophila innubila Nudivirus.</title>
        <authorList>
            <person name="Hill T."/>
            <person name="Unckless R.L."/>
        </authorList>
    </citation>
    <scope>NUCLEOTIDE SEQUENCE [LARGE SCALE GENOMIC DNA]</scope>
    <source>
        <strain evidence="1">DiNV_CH01M</strain>
    </source>
</reference>
<dbReference type="EMBL" id="MF966379">
    <property type="protein sequence ID" value="ATZ81526.1"/>
    <property type="molecule type" value="Genomic_DNA"/>
</dbReference>
<dbReference type="OrthoDB" id="19701at10239"/>
<sequence>MYNLQSNSARFIYTLSGIEPQVVDDQSNDVLEETQTNKSRIKQTSILETKTTCDGMSTLPMLNSMQSTIENTINPTKQQRRYCKLNSNYYLLKAPRSDEKIRYTESDMYSIVRTVLFMYCYEMSPNESLNEIINTGEISFDLNQTPNYIKTMNMSIMIQLLDSLFGNNFSYVVGRVLIKCLDEYNHSWRFYPYMSKIILPSARDFVKLARFMNITTFKYSKVTQFILNNSMDHKIPLQNNIKLLK</sequence>
<name>A0A2H4UX83_9VIRU</name>
<evidence type="ECO:0000313" key="1">
    <source>
        <dbReference type="EMBL" id="ATZ81526.1"/>
    </source>
</evidence>
<gene>
    <name evidence="1" type="ORF">DiNV_CH01M_ORF45</name>
</gene>
<dbReference type="Proteomes" id="UP000290195">
    <property type="component" value="Segment"/>
</dbReference>
<organism evidence="1">
    <name type="scientific">Drosophila innubila nudivirus</name>
    <dbReference type="NCBI Taxonomy" id="2057187"/>
    <lineage>
        <taxon>Viruses</taxon>
        <taxon>Viruses incertae sedis</taxon>
        <taxon>Naldaviricetes</taxon>
        <taxon>Lefavirales</taxon>
        <taxon>Nudiviridae</taxon>
        <taxon>Alphanudivirus</taxon>
        <taxon>Alphanudivirus droinnubilae</taxon>
    </lineage>
</organism>
<protein>
    <submittedName>
        <fullName evidence="1">GrBNV_gp61-like protein</fullName>
    </submittedName>
</protein>
<evidence type="ECO:0000313" key="2">
    <source>
        <dbReference type="Proteomes" id="UP000290195"/>
    </source>
</evidence>
<accession>A0A2H4UX83</accession>
<keyword evidence="2" id="KW-1185">Reference proteome</keyword>